<dbReference type="InterPro" id="IPR024534">
    <property type="entry name" value="JetD_C"/>
</dbReference>
<organism evidence="2 3">
    <name type="scientific">Acidithiobacillus sulfurivorans</name>
    <dbReference type="NCBI Taxonomy" id="1958756"/>
    <lineage>
        <taxon>Bacteria</taxon>
        <taxon>Pseudomonadati</taxon>
        <taxon>Pseudomonadota</taxon>
        <taxon>Acidithiobacillia</taxon>
        <taxon>Acidithiobacillales</taxon>
        <taxon>Acidithiobacillaceae</taxon>
        <taxon>Acidithiobacillus</taxon>
    </lineage>
</organism>
<dbReference type="Pfam" id="PF09983">
    <property type="entry name" value="JetD_C"/>
    <property type="match status" value="1"/>
</dbReference>
<evidence type="ECO:0000313" key="2">
    <source>
        <dbReference type="EMBL" id="MBU2758720.1"/>
    </source>
</evidence>
<reference evidence="2 3" key="1">
    <citation type="journal article" date="2021" name="ISME J.">
        <title>Genomic evolution of the class Acidithiobacillia: deep-branching Proteobacteria living in extreme acidic conditions.</title>
        <authorList>
            <person name="Moya-Beltran A."/>
            <person name="Beard S."/>
            <person name="Rojas-Villalobos C."/>
            <person name="Issotta F."/>
            <person name="Gallardo Y."/>
            <person name="Ulloa R."/>
            <person name="Giaveno A."/>
            <person name="Degli Esposti M."/>
            <person name="Johnson D.B."/>
            <person name="Quatrini R."/>
        </authorList>
    </citation>
    <scope>NUCLEOTIDE SEQUENCE [LARGE SCALE GENOMIC DNA]</scope>
    <source>
        <strain evidence="2 3">RW2</strain>
    </source>
</reference>
<dbReference type="RefSeq" id="WP_215882516.1">
    <property type="nucleotide sequence ID" value="NZ_JAAOMP010000013.1"/>
</dbReference>
<proteinExistence type="predicted"/>
<keyword evidence="3" id="KW-1185">Reference proteome</keyword>
<dbReference type="Proteomes" id="UP000755654">
    <property type="component" value="Unassembled WGS sequence"/>
</dbReference>
<protein>
    <recommendedName>
        <fullName evidence="1">Wadjet protein JetD C-terminal domain-containing protein</fullName>
    </recommendedName>
</protein>
<accession>A0ABS5ZUH1</accession>
<comment type="caution">
    <text evidence="2">The sequence shown here is derived from an EMBL/GenBank/DDBJ whole genome shotgun (WGS) entry which is preliminary data.</text>
</comment>
<dbReference type="EMBL" id="JAAOMP010000013">
    <property type="protein sequence ID" value="MBU2758720.1"/>
    <property type="molecule type" value="Genomic_DNA"/>
</dbReference>
<sequence>MILSFSWIRDTTELTLLTEPEQQLYRDLKRLRWGQNIRLEQARINWATAWSVLQRTLA</sequence>
<feature type="domain" description="Wadjet protein JetD C-terminal" evidence="1">
    <location>
        <begin position="11"/>
        <end position="52"/>
    </location>
</feature>
<name>A0ABS5ZUH1_9PROT</name>
<evidence type="ECO:0000259" key="1">
    <source>
        <dbReference type="Pfam" id="PF09983"/>
    </source>
</evidence>
<evidence type="ECO:0000313" key="3">
    <source>
        <dbReference type="Proteomes" id="UP000755654"/>
    </source>
</evidence>
<gene>
    <name evidence="2" type="ORF">HAP95_00595</name>
</gene>